<dbReference type="AlphaFoldDB" id="A0A394DAH8"/>
<dbReference type="Gene3D" id="4.10.60.10">
    <property type="entry name" value="Zinc finger, CCHC-type"/>
    <property type="match status" value="1"/>
</dbReference>
<keyword evidence="8" id="KW-1185">Reference proteome</keyword>
<evidence type="ECO:0000256" key="2">
    <source>
        <dbReference type="ARBA" id="ARBA00022771"/>
    </source>
</evidence>
<gene>
    <name evidence="7" type="ORF">TanjilG_08829</name>
</gene>
<dbReference type="Pfam" id="PF00098">
    <property type="entry name" value="zf-CCHC"/>
    <property type="match status" value="1"/>
</dbReference>
<evidence type="ECO:0000259" key="6">
    <source>
        <dbReference type="PROSITE" id="PS50158"/>
    </source>
</evidence>
<evidence type="ECO:0000313" key="8">
    <source>
        <dbReference type="Proteomes" id="UP000188354"/>
    </source>
</evidence>
<dbReference type="Pfam" id="PF06839">
    <property type="entry name" value="Zn_ribbon_GRF"/>
    <property type="match status" value="1"/>
</dbReference>
<dbReference type="InterPro" id="IPR001878">
    <property type="entry name" value="Znf_CCHC"/>
</dbReference>
<dbReference type="GO" id="GO:0008270">
    <property type="term" value="F:zinc ion binding"/>
    <property type="evidence" value="ECO:0007669"/>
    <property type="project" value="UniProtKB-KW"/>
</dbReference>
<evidence type="ECO:0000256" key="3">
    <source>
        <dbReference type="ARBA" id="ARBA00022833"/>
    </source>
</evidence>
<comment type="caution">
    <text evidence="7">The sequence shown here is derived from an EMBL/GenBank/DDBJ whole genome shotgun (WGS) entry which is preliminary data.</text>
</comment>
<dbReference type="PROSITE" id="PS50158">
    <property type="entry name" value="ZF_CCHC"/>
    <property type="match status" value="1"/>
</dbReference>
<dbReference type="STRING" id="3871.A0A394DAH8"/>
<sequence length="577" mass="65217">MQIETCYTCKEKGHWSWDCPLKLNSLNNKSFLLSPNHYSNNNKSYSNSPNQHSLPPVNIWCRCGHGFCEVKTVLSHKNLGKKYYACPIKRGKQCAGFVKWCECDGGKINETDLQPPLYKYPECECGAGVCEKVQATRSPDLVKYYFACPVGERHGSCGYRVWEDELLKNETIVTIHQSGQRTLNDFSEDVQHNKTDNDLGEGDYLLVEHSKRMTAEEKSESDSENPSSMAVSEFAQKEDIVHFAAPSKGVGIPEFEFVDSLQDQDLSTTSMICCQENVFERHIFAGAVAAASFDGRLLFFIPTRSLKLPQPQPCLCCIFPSFNPIIVPKQGSIGNGPNVEFNQLAISNLSQHVQLSTGCHTEVTPEKSPGSVRKLMSKEKKQRQIVLFAQQQLLNDLESLDPNEHECMKEAAEATYDVLDNLGVNYKQFYVHVCDYIDLSSSIAEMDKSNENSLTLDEYNKRVKEAKARFAQVQDDCFNTETLLRESNQLRQSLIEEISHLEAMLHEKQTQLKSCELENLKIETHLGNLRKFLVEGDANLKVTTEEAKVARQLNEERQAKQIAAKTALENARLELEN</sequence>
<dbReference type="GO" id="GO:0003676">
    <property type="term" value="F:nucleic acid binding"/>
    <property type="evidence" value="ECO:0007669"/>
    <property type="project" value="InterPro"/>
</dbReference>
<feature type="coiled-coil region" evidence="5">
    <location>
        <begin position="456"/>
        <end position="518"/>
    </location>
</feature>
<protein>
    <recommendedName>
        <fullName evidence="6">CCHC-type domain-containing protein</fullName>
    </recommendedName>
</protein>
<proteinExistence type="predicted"/>
<evidence type="ECO:0000313" key="7">
    <source>
        <dbReference type="EMBL" id="OIW20325.1"/>
    </source>
</evidence>
<dbReference type="InterPro" id="IPR018247">
    <property type="entry name" value="EF_Hand_1_Ca_BS"/>
</dbReference>
<dbReference type="SUPFAM" id="SSF57756">
    <property type="entry name" value="Retrovirus zinc finger-like domains"/>
    <property type="match status" value="1"/>
</dbReference>
<dbReference type="SMART" id="SM00343">
    <property type="entry name" value="ZnF_C2HC"/>
    <property type="match status" value="1"/>
</dbReference>
<dbReference type="PANTHER" id="PTHR33680:SF1">
    <property type="entry name" value="OS05G0489500 PROTEIN"/>
    <property type="match status" value="1"/>
</dbReference>
<dbReference type="Proteomes" id="UP000188354">
    <property type="component" value="Unassembled WGS sequence"/>
</dbReference>
<keyword evidence="3" id="KW-0862">Zinc</keyword>
<dbReference type="InterPro" id="IPR010666">
    <property type="entry name" value="Znf_GRF"/>
</dbReference>
<keyword evidence="1" id="KW-0479">Metal-binding</keyword>
<evidence type="ECO:0000256" key="1">
    <source>
        <dbReference type="ARBA" id="ARBA00022723"/>
    </source>
</evidence>
<accession>A0A394DAH8</accession>
<reference evidence="7 8" key="1">
    <citation type="journal article" date="2017" name="Plant Biotechnol. J.">
        <title>A comprehensive draft genome sequence for lupin (Lupinus angustifolius), an emerging health food: insights into plant-microbe interactions and legume evolution.</title>
        <authorList>
            <person name="Hane J.K."/>
            <person name="Ming Y."/>
            <person name="Kamphuis L.G."/>
            <person name="Nelson M.N."/>
            <person name="Garg G."/>
            <person name="Atkins C.A."/>
            <person name="Bayer P.E."/>
            <person name="Bravo A."/>
            <person name="Bringans S."/>
            <person name="Cannon S."/>
            <person name="Edwards D."/>
            <person name="Foley R."/>
            <person name="Gao L.L."/>
            <person name="Harrison M.J."/>
            <person name="Huang W."/>
            <person name="Hurgobin B."/>
            <person name="Li S."/>
            <person name="Liu C.W."/>
            <person name="McGrath A."/>
            <person name="Morahan G."/>
            <person name="Murray J."/>
            <person name="Weller J."/>
            <person name="Jian J."/>
            <person name="Singh K.B."/>
        </authorList>
    </citation>
    <scope>NUCLEOTIDE SEQUENCE [LARGE SCALE GENOMIC DNA]</scope>
    <source>
        <strain evidence="8">cv. Tanjil</strain>
        <tissue evidence="7">Whole plant</tissue>
    </source>
</reference>
<name>A0A394DAH8_LUPAN</name>
<dbReference type="EMBL" id="MLAU01007905">
    <property type="protein sequence ID" value="OIW20325.1"/>
    <property type="molecule type" value="Genomic_DNA"/>
</dbReference>
<keyword evidence="5" id="KW-0175">Coiled coil</keyword>
<evidence type="ECO:0000256" key="5">
    <source>
        <dbReference type="SAM" id="Coils"/>
    </source>
</evidence>
<dbReference type="PANTHER" id="PTHR33680">
    <property type="entry name" value="OS07G0190500 PROTEIN"/>
    <property type="match status" value="1"/>
</dbReference>
<keyword evidence="2 4" id="KW-0863">Zinc-finger</keyword>
<dbReference type="Gramene" id="OIW20325">
    <property type="protein sequence ID" value="OIW20325"/>
    <property type="gene ID" value="TanjilG_08829"/>
</dbReference>
<evidence type="ECO:0000256" key="4">
    <source>
        <dbReference type="PROSITE-ProRule" id="PRU00047"/>
    </source>
</evidence>
<feature type="domain" description="CCHC-type" evidence="6">
    <location>
        <begin position="6"/>
        <end position="20"/>
    </location>
</feature>
<dbReference type="PROSITE" id="PS00018">
    <property type="entry name" value="EF_HAND_1"/>
    <property type="match status" value="1"/>
</dbReference>
<dbReference type="InterPro" id="IPR036875">
    <property type="entry name" value="Znf_CCHC_sf"/>
</dbReference>
<organism evidence="7 8">
    <name type="scientific">Lupinus angustifolius</name>
    <name type="common">Narrow-leaved blue lupine</name>
    <dbReference type="NCBI Taxonomy" id="3871"/>
    <lineage>
        <taxon>Eukaryota</taxon>
        <taxon>Viridiplantae</taxon>
        <taxon>Streptophyta</taxon>
        <taxon>Embryophyta</taxon>
        <taxon>Tracheophyta</taxon>
        <taxon>Spermatophyta</taxon>
        <taxon>Magnoliopsida</taxon>
        <taxon>eudicotyledons</taxon>
        <taxon>Gunneridae</taxon>
        <taxon>Pentapetalae</taxon>
        <taxon>rosids</taxon>
        <taxon>fabids</taxon>
        <taxon>Fabales</taxon>
        <taxon>Fabaceae</taxon>
        <taxon>Papilionoideae</taxon>
        <taxon>50 kb inversion clade</taxon>
        <taxon>genistoids sensu lato</taxon>
        <taxon>core genistoids</taxon>
        <taxon>Genisteae</taxon>
        <taxon>Lupinus</taxon>
    </lineage>
</organism>